<proteinExistence type="predicted"/>
<dbReference type="InterPro" id="IPR043502">
    <property type="entry name" value="DNA/RNA_pol_sf"/>
</dbReference>
<dbReference type="AlphaFoldDB" id="A0A371I970"/>
<keyword evidence="4" id="KW-1185">Reference proteome</keyword>
<gene>
    <name evidence="3" type="ORF">CR513_03723</name>
</gene>
<dbReference type="InterPro" id="IPR041577">
    <property type="entry name" value="RT_RNaseH_2"/>
</dbReference>
<evidence type="ECO:0000313" key="3">
    <source>
        <dbReference type="EMBL" id="RDY11589.1"/>
    </source>
</evidence>
<protein>
    <recommendedName>
        <fullName evidence="2">Reverse transcriptase/retrotransposon-derived protein RNase H-like domain-containing protein</fullName>
    </recommendedName>
</protein>
<name>A0A371I970_MUCPR</name>
<dbReference type="InterPro" id="IPR050951">
    <property type="entry name" value="Retrovirus_Pol_polyprotein"/>
</dbReference>
<dbReference type="InterPro" id="IPR043128">
    <property type="entry name" value="Rev_trsase/Diguanyl_cyclase"/>
</dbReference>
<evidence type="ECO:0000313" key="4">
    <source>
        <dbReference type="Proteomes" id="UP000257109"/>
    </source>
</evidence>
<organism evidence="3 4">
    <name type="scientific">Mucuna pruriens</name>
    <name type="common">Velvet bean</name>
    <name type="synonym">Dolichos pruriens</name>
    <dbReference type="NCBI Taxonomy" id="157652"/>
    <lineage>
        <taxon>Eukaryota</taxon>
        <taxon>Viridiplantae</taxon>
        <taxon>Streptophyta</taxon>
        <taxon>Embryophyta</taxon>
        <taxon>Tracheophyta</taxon>
        <taxon>Spermatophyta</taxon>
        <taxon>Magnoliopsida</taxon>
        <taxon>eudicotyledons</taxon>
        <taxon>Gunneridae</taxon>
        <taxon>Pentapetalae</taxon>
        <taxon>rosids</taxon>
        <taxon>fabids</taxon>
        <taxon>Fabales</taxon>
        <taxon>Fabaceae</taxon>
        <taxon>Papilionoideae</taxon>
        <taxon>50 kb inversion clade</taxon>
        <taxon>NPAAA clade</taxon>
        <taxon>indigoferoid/millettioid clade</taxon>
        <taxon>Phaseoleae</taxon>
        <taxon>Mucuna</taxon>
    </lineage>
</organism>
<evidence type="ECO:0000256" key="1">
    <source>
        <dbReference type="ARBA" id="ARBA00023268"/>
    </source>
</evidence>
<sequence>MKNESDHPRCSEEGDKATCCRDHLPFWIVTGSIRKLNQATRKDHFPLPYIDQVLEELAGKSHYCFLDGYSKYIHIHIAPKDQHQTTFTCPFDTFAYTRMLFRLYNTPRFYRRFIKNFSNIALPLSKLLQKEVDFVFDKACEEAFQELKTRLTSTPILEASNWEYQFELMCDASNSTFGAILGQRVGVGKPSHVIAYAS</sequence>
<feature type="domain" description="Reverse transcriptase/retrotransposon-derived protein RNase H-like" evidence="2">
    <location>
        <begin position="137"/>
        <end position="198"/>
    </location>
</feature>
<dbReference type="Gene3D" id="3.10.10.10">
    <property type="entry name" value="HIV Type 1 Reverse Transcriptase, subunit A, domain 1"/>
    <property type="match status" value="1"/>
</dbReference>
<dbReference type="SUPFAM" id="SSF56672">
    <property type="entry name" value="DNA/RNA polymerases"/>
    <property type="match status" value="1"/>
</dbReference>
<dbReference type="PANTHER" id="PTHR37984">
    <property type="entry name" value="PROTEIN CBG26694"/>
    <property type="match status" value="1"/>
</dbReference>
<dbReference type="PANTHER" id="PTHR37984:SF5">
    <property type="entry name" value="PROTEIN NYNRIN-LIKE"/>
    <property type="match status" value="1"/>
</dbReference>
<dbReference type="EMBL" id="QJKJ01000615">
    <property type="protein sequence ID" value="RDY11589.1"/>
    <property type="molecule type" value="Genomic_DNA"/>
</dbReference>
<dbReference type="OrthoDB" id="1733993at2759"/>
<dbReference type="CDD" id="cd01647">
    <property type="entry name" value="RT_LTR"/>
    <property type="match status" value="1"/>
</dbReference>
<evidence type="ECO:0000259" key="2">
    <source>
        <dbReference type="Pfam" id="PF17919"/>
    </source>
</evidence>
<dbReference type="GO" id="GO:0003824">
    <property type="term" value="F:catalytic activity"/>
    <property type="evidence" value="ECO:0007669"/>
    <property type="project" value="UniProtKB-KW"/>
</dbReference>
<dbReference type="Pfam" id="PF17919">
    <property type="entry name" value="RT_RNaseH_2"/>
    <property type="match status" value="1"/>
</dbReference>
<dbReference type="Proteomes" id="UP000257109">
    <property type="component" value="Unassembled WGS sequence"/>
</dbReference>
<feature type="non-terminal residue" evidence="3">
    <location>
        <position position="1"/>
    </location>
</feature>
<dbReference type="Gene3D" id="3.30.70.270">
    <property type="match status" value="1"/>
</dbReference>
<comment type="caution">
    <text evidence="3">The sequence shown here is derived from an EMBL/GenBank/DDBJ whole genome shotgun (WGS) entry which is preliminary data.</text>
</comment>
<accession>A0A371I970</accession>
<reference evidence="3" key="1">
    <citation type="submission" date="2018-05" db="EMBL/GenBank/DDBJ databases">
        <title>Draft genome of Mucuna pruriens seed.</title>
        <authorList>
            <person name="Nnadi N.E."/>
            <person name="Vos R."/>
            <person name="Hasami M.H."/>
            <person name="Devisetty U.K."/>
            <person name="Aguiy J.C."/>
        </authorList>
    </citation>
    <scope>NUCLEOTIDE SEQUENCE [LARGE SCALE GENOMIC DNA]</scope>
    <source>
        <strain evidence="3">JCA_2017</strain>
    </source>
</reference>
<keyword evidence="1" id="KW-0511">Multifunctional enzyme</keyword>